<keyword evidence="2" id="KW-0732">Signal</keyword>
<keyword evidence="1 4" id="KW-0479">Metal-binding</keyword>
<evidence type="ECO:0000256" key="1">
    <source>
        <dbReference type="ARBA" id="ARBA00022723"/>
    </source>
</evidence>
<dbReference type="AlphaFoldDB" id="A0A1S2VN30"/>
<dbReference type="RefSeq" id="WP_071502882.1">
    <property type="nucleotide sequence ID" value="NZ_MORL01000004.1"/>
</dbReference>
<evidence type="ECO:0000256" key="4">
    <source>
        <dbReference type="PROSITE-ProRule" id="PRU00433"/>
    </source>
</evidence>
<dbReference type="SUPFAM" id="SSF69318">
    <property type="entry name" value="Integrin alpha N-terminal domain"/>
    <property type="match status" value="1"/>
</dbReference>
<evidence type="ECO:0000259" key="5">
    <source>
        <dbReference type="PROSITE" id="PS51007"/>
    </source>
</evidence>
<dbReference type="Gene3D" id="2.130.10.130">
    <property type="entry name" value="Integrin alpha, N-terminal"/>
    <property type="match status" value="1"/>
</dbReference>
<dbReference type="GO" id="GO:0009055">
    <property type="term" value="F:electron transfer activity"/>
    <property type="evidence" value="ECO:0007669"/>
    <property type="project" value="InterPro"/>
</dbReference>
<dbReference type="PANTHER" id="PTHR45460">
    <property type="entry name" value="SIMILAR TO CYSTEINE PROTEINASE"/>
    <property type="match status" value="1"/>
</dbReference>
<feature type="domain" description="Cytochrome c" evidence="5">
    <location>
        <begin position="43"/>
        <end position="135"/>
    </location>
</feature>
<dbReference type="GO" id="GO:0046872">
    <property type="term" value="F:metal ion binding"/>
    <property type="evidence" value="ECO:0007669"/>
    <property type="project" value="UniProtKB-KW"/>
</dbReference>
<dbReference type="EMBL" id="MORL01000004">
    <property type="protein sequence ID" value="OIN59198.1"/>
    <property type="molecule type" value="Genomic_DNA"/>
</dbReference>
<accession>A0A1S2VN30</accession>
<name>A0A1S2VN30_9BACT</name>
<dbReference type="Pfam" id="PF13517">
    <property type="entry name" value="FG-GAP_3"/>
    <property type="match status" value="2"/>
</dbReference>
<dbReference type="GO" id="GO:0020037">
    <property type="term" value="F:heme binding"/>
    <property type="evidence" value="ECO:0007669"/>
    <property type="project" value="InterPro"/>
</dbReference>
<keyword evidence="4" id="KW-0349">Heme</keyword>
<evidence type="ECO:0000256" key="3">
    <source>
        <dbReference type="ARBA" id="ARBA00023004"/>
    </source>
</evidence>
<dbReference type="InterPro" id="IPR013517">
    <property type="entry name" value="FG-GAP"/>
</dbReference>
<reference evidence="6 7" key="1">
    <citation type="submission" date="2016-10" db="EMBL/GenBank/DDBJ databases">
        <title>Arsenicibacter rosenii gen. nov., sp. nov., an efficient arsenic-methylating bacterium isolated from an arsenic-contaminated paddy soil.</title>
        <authorList>
            <person name="Huang K."/>
        </authorList>
    </citation>
    <scope>NUCLEOTIDE SEQUENCE [LARGE SCALE GENOMIC DNA]</scope>
    <source>
        <strain evidence="6 7">SM-1</strain>
    </source>
</reference>
<evidence type="ECO:0000313" key="6">
    <source>
        <dbReference type="EMBL" id="OIN59198.1"/>
    </source>
</evidence>
<comment type="caution">
    <text evidence="6">The sequence shown here is derived from an EMBL/GenBank/DDBJ whole genome shotgun (WGS) entry which is preliminary data.</text>
</comment>
<gene>
    <name evidence="6" type="ORF">BLX24_09390</name>
</gene>
<organism evidence="6 7">
    <name type="scientific">Arsenicibacter rosenii</name>
    <dbReference type="NCBI Taxonomy" id="1750698"/>
    <lineage>
        <taxon>Bacteria</taxon>
        <taxon>Pseudomonadati</taxon>
        <taxon>Bacteroidota</taxon>
        <taxon>Cytophagia</taxon>
        <taxon>Cytophagales</taxon>
        <taxon>Spirosomataceae</taxon>
        <taxon>Arsenicibacter</taxon>
    </lineage>
</organism>
<keyword evidence="7" id="KW-1185">Reference proteome</keyword>
<proteinExistence type="predicted"/>
<dbReference type="Proteomes" id="UP000181790">
    <property type="component" value="Unassembled WGS sequence"/>
</dbReference>
<dbReference type="InterPro" id="IPR028994">
    <property type="entry name" value="Integrin_alpha_N"/>
</dbReference>
<dbReference type="InterPro" id="IPR009056">
    <property type="entry name" value="Cyt_c-like_dom"/>
</dbReference>
<dbReference type="OrthoDB" id="1391917at2"/>
<keyword evidence="3 4" id="KW-0408">Iron</keyword>
<evidence type="ECO:0000313" key="7">
    <source>
        <dbReference type="Proteomes" id="UP000181790"/>
    </source>
</evidence>
<dbReference type="PANTHER" id="PTHR45460:SF2">
    <property type="entry name" value="ALPHA 1,3 GLUCANASE, GH71 FAMILY (EUROFUNG)"/>
    <property type="match status" value="1"/>
</dbReference>
<dbReference type="PROSITE" id="PS51007">
    <property type="entry name" value="CYTC"/>
    <property type="match status" value="1"/>
</dbReference>
<protein>
    <recommendedName>
        <fullName evidence="5">Cytochrome c domain-containing protein</fullName>
    </recommendedName>
</protein>
<evidence type="ECO:0000256" key="2">
    <source>
        <dbReference type="ARBA" id="ARBA00022729"/>
    </source>
</evidence>
<sequence length="524" mass="58872">MFLSRIIQKYTFNTLFAARNLWLWGGLLVSGSILTDCRQATDASDMTGEELAKLHCSNCHAFPEPKLLPKAIWENGVLPKMALRLGFLTDTLSVMNYNAQLEEQQAGAQLGAYPVEPVMAQADWLKIIDYYKTNAPEKPIPQGKKAAVVPGLPLFSVREPTPRIVPLTTLVRYDAVHRRIIVGDRMNYAQFVSPSLTVTDSIRLSSTPADVLVNNAKGYDWLLMGHMDPDNQAIGKIAATPARAGQGETPVLPQLRRPVQMVSQDFNKDGQPDYIVCQFGHLAGKLSAYMKTATGYQEEVIDPVPGARQVIIRDVDKDEWPDVIALLAQGDEQIAWYKNYKGKFIKQTLIRFPPVNGSSSIELADIDRDGDEDLIYTNGDNADYSYSLKAYHGVRIFLNDGKFSFTEAWFYPLHGATQVVARDFDQDGDMDLAAIAFFPDYDHPNPESFVYFENDGKQNFTPRTFSQANQGRWLVMEAADYDQDGDEDLLLGSFHFSVTKTPESYKNQWRQQSNGLLVLENKRK</sequence>